<dbReference type="PANTHER" id="PTHR45674:SF12">
    <property type="entry name" value="ATP DEPENDENT DNA LIGASE DOMAIN-CONTAINING PROTEIN"/>
    <property type="match status" value="1"/>
</dbReference>
<evidence type="ECO:0000313" key="8">
    <source>
        <dbReference type="Proteomes" id="UP000800038"/>
    </source>
</evidence>
<sequence>MTVTFGFICSLLQSIENISTRHPRLPSKQEKESIQEIISNWFHNQRDALDDPETKGGAVLSALFPHRRKDRVYGLQPPLLAKKLTNLLAFNRGQRALFDGWKTGTHGDLGAYIERAMRPWDGTFASKRAFPIERIDQLLVQLAAKYRFSDEAIRKQRNWDVKTDTELKEIFVRLESWEAKWLVRLILRDHCTVELDERFVLERYHFLLPDLLMFQNDFDAVFGMLRGELSCYPAAPKLTNEKPMRVEAAQKLRAVVGVKVGRPAFHKAWSFKNCLQLVGNRAWAAEVKYDGEYCEIHVDLEATASDIRIFSKNGKDATADREPLHGTIRDALRIGRQNCLFKKKCIVLGEMVLYSEREKKIMPFSKIRKYISRSGSFIGTLQDSLPHEWEHLMIVFFDVLVLDNEPVLRQCLQDRRKILRDLVQVLPGRSMRSEWTLLDFKTGDGITDLKQTFARNLADRQEGVVLKPLHSPYFPLLTDQGHRQAGFFIKMKKDYLGDMGGERDLGDFAVIGASFDAQVAPKTDLKPLHWTHFHLGCCTNKDTVQRIGAKPKFKVVATLSLDKCIPKPDVKYMNNQGYVRQATLQKDGSTKEFDIVHGKGFDRRMTAVFKKPFVAEILGGGFEKLQNENFEMLRHPRVKKIHHDRTWEDTVAIEDLERMADEKWEVPDADKLDGHAKDVALLVRKYVKEMGGSQVTITTDDTTQQTTQQTTPQSTQETVLQTPVKVVVQGTRGNAVVQELQQQSYTTVSTTQCSADGSTQGKGIRASREVRILVYEDTSERLPTFTLPTPKSTAPETASSSAPPKSSALSDLSSTSKKRSFIKLISPPNAKRRKIVIPLQALGGNRHLGQFDYDSQDGTIHIYAKEGLKVQVHIEPEKK</sequence>
<dbReference type="GO" id="GO:0003677">
    <property type="term" value="F:DNA binding"/>
    <property type="evidence" value="ECO:0007669"/>
    <property type="project" value="InterPro"/>
</dbReference>
<feature type="domain" description="ATP-dependent DNA ligase family profile" evidence="6">
    <location>
        <begin position="394"/>
        <end position="539"/>
    </location>
</feature>
<accession>A0A6A5S5J9</accession>
<dbReference type="Gene3D" id="1.10.3260.10">
    <property type="entry name" value="DNA ligase, ATP-dependent, N-terminal domain"/>
    <property type="match status" value="1"/>
</dbReference>
<evidence type="ECO:0000256" key="4">
    <source>
        <dbReference type="ARBA" id="ARBA00022840"/>
    </source>
</evidence>
<dbReference type="Pfam" id="PF04675">
    <property type="entry name" value="DNA_ligase_A_N"/>
    <property type="match status" value="1"/>
</dbReference>
<dbReference type="CDD" id="cd08039">
    <property type="entry name" value="Adenylation_DNA_ligase_Fungal"/>
    <property type="match status" value="1"/>
</dbReference>
<dbReference type="Proteomes" id="UP000800038">
    <property type="component" value="Unassembled WGS sequence"/>
</dbReference>
<dbReference type="GO" id="GO:0003910">
    <property type="term" value="F:DNA ligase (ATP) activity"/>
    <property type="evidence" value="ECO:0007669"/>
    <property type="project" value="InterPro"/>
</dbReference>
<evidence type="ECO:0000256" key="2">
    <source>
        <dbReference type="ARBA" id="ARBA00022598"/>
    </source>
</evidence>
<keyword evidence="2" id="KW-0436">Ligase</keyword>
<dbReference type="GO" id="GO:0005739">
    <property type="term" value="C:mitochondrion"/>
    <property type="evidence" value="ECO:0007669"/>
    <property type="project" value="TreeGrafter"/>
</dbReference>
<evidence type="ECO:0000256" key="5">
    <source>
        <dbReference type="SAM" id="MobiDB-lite"/>
    </source>
</evidence>
<feature type="region of interest" description="Disordered" evidence="5">
    <location>
        <begin position="781"/>
        <end position="814"/>
    </location>
</feature>
<feature type="compositionally biased region" description="Low complexity" evidence="5">
    <location>
        <begin position="789"/>
        <end position="814"/>
    </location>
</feature>
<dbReference type="Gene3D" id="3.30.470.30">
    <property type="entry name" value="DNA ligase/mRNA capping enzyme"/>
    <property type="match status" value="1"/>
</dbReference>
<evidence type="ECO:0000256" key="3">
    <source>
        <dbReference type="ARBA" id="ARBA00022741"/>
    </source>
</evidence>
<dbReference type="OrthoDB" id="2160351at2759"/>
<dbReference type="AlphaFoldDB" id="A0A6A5S5J9"/>
<organism evidence="7 8">
    <name type="scientific">Clathrospora elynae</name>
    <dbReference type="NCBI Taxonomy" id="706981"/>
    <lineage>
        <taxon>Eukaryota</taxon>
        <taxon>Fungi</taxon>
        <taxon>Dikarya</taxon>
        <taxon>Ascomycota</taxon>
        <taxon>Pezizomycotina</taxon>
        <taxon>Dothideomycetes</taxon>
        <taxon>Pleosporomycetidae</taxon>
        <taxon>Pleosporales</taxon>
        <taxon>Diademaceae</taxon>
        <taxon>Clathrospora</taxon>
    </lineage>
</organism>
<evidence type="ECO:0000313" key="7">
    <source>
        <dbReference type="EMBL" id="KAF1934880.1"/>
    </source>
</evidence>
<gene>
    <name evidence="7" type="ORF">EJ02DRAFT_460848</name>
</gene>
<dbReference type="PANTHER" id="PTHR45674">
    <property type="entry name" value="DNA LIGASE 1/3 FAMILY MEMBER"/>
    <property type="match status" value="1"/>
</dbReference>
<dbReference type="GO" id="GO:1903461">
    <property type="term" value="P:Okazaki fragment processing involved in mitotic DNA replication"/>
    <property type="evidence" value="ECO:0007669"/>
    <property type="project" value="TreeGrafter"/>
</dbReference>
<proteinExistence type="inferred from homology"/>
<comment type="similarity">
    <text evidence="1">Belongs to the ATP-dependent DNA ligase family.</text>
</comment>
<dbReference type="GO" id="GO:0005524">
    <property type="term" value="F:ATP binding"/>
    <property type="evidence" value="ECO:0007669"/>
    <property type="project" value="UniProtKB-KW"/>
</dbReference>
<dbReference type="GO" id="GO:0006281">
    <property type="term" value="P:DNA repair"/>
    <property type="evidence" value="ECO:0007669"/>
    <property type="project" value="InterPro"/>
</dbReference>
<dbReference type="Gene3D" id="2.40.50.140">
    <property type="entry name" value="Nucleic acid-binding proteins"/>
    <property type="match status" value="1"/>
</dbReference>
<keyword evidence="3" id="KW-0547">Nucleotide-binding</keyword>
<reference evidence="7" key="1">
    <citation type="journal article" date="2020" name="Stud. Mycol.">
        <title>101 Dothideomycetes genomes: a test case for predicting lifestyles and emergence of pathogens.</title>
        <authorList>
            <person name="Haridas S."/>
            <person name="Albert R."/>
            <person name="Binder M."/>
            <person name="Bloem J."/>
            <person name="Labutti K."/>
            <person name="Salamov A."/>
            <person name="Andreopoulos B."/>
            <person name="Baker S."/>
            <person name="Barry K."/>
            <person name="Bills G."/>
            <person name="Bluhm B."/>
            <person name="Cannon C."/>
            <person name="Castanera R."/>
            <person name="Culley D."/>
            <person name="Daum C."/>
            <person name="Ezra D."/>
            <person name="Gonzalez J."/>
            <person name="Henrissat B."/>
            <person name="Kuo A."/>
            <person name="Liang C."/>
            <person name="Lipzen A."/>
            <person name="Lutzoni F."/>
            <person name="Magnuson J."/>
            <person name="Mondo S."/>
            <person name="Nolan M."/>
            <person name="Ohm R."/>
            <person name="Pangilinan J."/>
            <person name="Park H.-J."/>
            <person name="Ramirez L."/>
            <person name="Alfaro M."/>
            <person name="Sun H."/>
            <person name="Tritt A."/>
            <person name="Yoshinaga Y."/>
            <person name="Zwiers L.-H."/>
            <person name="Turgeon B."/>
            <person name="Goodwin S."/>
            <person name="Spatafora J."/>
            <person name="Crous P."/>
            <person name="Grigoriev I."/>
        </authorList>
    </citation>
    <scope>NUCLEOTIDE SEQUENCE</scope>
    <source>
        <strain evidence="7">CBS 161.51</strain>
    </source>
</reference>
<dbReference type="InterPro" id="IPR012310">
    <property type="entry name" value="DNA_ligase_ATP-dep_cent"/>
</dbReference>
<keyword evidence="8" id="KW-1185">Reference proteome</keyword>
<dbReference type="EMBL" id="ML976351">
    <property type="protein sequence ID" value="KAF1934880.1"/>
    <property type="molecule type" value="Genomic_DNA"/>
</dbReference>
<dbReference type="GO" id="GO:0005634">
    <property type="term" value="C:nucleus"/>
    <property type="evidence" value="ECO:0007669"/>
    <property type="project" value="TreeGrafter"/>
</dbReference>
<dbReference type="SUPFAM" id="SSF56091">
    <property type="entry name" value="DNA ligase/mRNA capping enzyme, catalytic domain"/>
    <property type="match status" value="1"/>
</dbReference>
<dbReference type="InterPro" id="IPR050191">
    <property type="entry name" value="ATP-dep_DNA_ligase"/>
</dbReference>
<keyword evidence="4" id="KW-0067">ATP-binding</keyword>
<evidence type="ECO:0000259" key="6">
    <source>
        <dbReference type="PROSITE" id="PS50160"/>
    </source>
</evidence>
<dbReference type="InterPro" id="IPR012308">
    <property type="entry name" value="DNA_ligase_ATP-dep_N"/>
</dbReference>
<dbReference type="Pfam" id="PF01068">
    <property type="entry name" value="DNA_ligase_A_M"/>
    <property type="match status" value="1"/>
</dbReference>
<dbReference type="InterPro" id="IPR012340">
    <property type="entry name" value="NA-bd_OB-fold"/>
</dbReference>
<dbReference type="InterPro" id="IPR036599">
    <property type="entry name" value="DNA_ligase_N_sf"/>
</dbReference>
<evidence type="ECO:0000256" key="1">
    <source>
        <dbReference type="ARBA" id="ARBA00007572"/>
    </source>
</evidence>
<protein>
    <recommendedName>
        <fullName evidence="6">ATP-dependent DNA ligase family profile domain-containing protein</fullName>
    </recommendedName>
</protein>
<dbReference type="GO" id="GO:0006310">
    <property type="term" value="P:DNA recombination"/>
    <property type="evidence" value="ECO:0007669"/>
    <property type="project" value="InterPro"/>
</dbReference>
<name>A0A6A5S5J9_9PLEO</name>
<dbReference type="PROSITE" id="PS50160">
    <property type="entry name" value="DNA_LIGASE_A3"/>
    <property type="match status" value="1"/>
</dbReference>